<dbReference type="AlphaFoldDB" id="A0A5J4KL34"/>
<evidence type="ECO:0000313" key="9">
    <source>
        <dbReference type="EMBL" id="GER87130.1"/>
    </source>
</evidence>
<dbReference type="GO" id="GO:0022857">
    <property type="term" value="F:transmembrane transporter activity"/>
    <property type="evidence" value="ECO:0007669"/>
    <property type="project" value="TreeGrafter"/>
</dbReference>
<sequence>MTQFFGISIDTLTPILLIVTGIIMGGTLLLALANRIFFKIGVRNVSRRRTQMGLIVFALMLSTTLLSGVLATGDVMTAAVQSVAVYNWGNIDELIEGGHGSLGTYPQWVYERVKRRSQGSSDIAAVGAVLNESGLLIADQTSRQVRSNVGALAVLPGSEAGFGGLSDVASKKPRPVSALADQTVYLNQTCATLINARPNDRLYIYSSRWPGRRYAFRVVAIVSNTSIVGDQPVVISNLATFQKIEKEQGKINRILIANRGGGGVNGVGLSDQVEDRIEKWLPRGVHVIQVKQQGVQNSQQAQEIFSRIFSLFALFALAIGLLLIFLIFVLLAAERRAEMGIARAIGVQRRHLILMYLFEGSVYDLFASLAGLLAGFGLGVVLIYLLGPLLERFNFPLKFTFQPHSLEVAYCLGVIFTFLSVALSSWLVSRMTIIEAIRDLPEPASMRLPLHEQGQRFYQLLTQLWDGMRPGRYNWRRTRRILFEYLPESLFGFLLTLLLTGLIPLLTGFLLIQSGLNTDEIIPFSSGLSLFVFGAVLLLKTLLLQCLLIFARLSRRDWSGNSQRWSAWLDAAAAALIGLSWMAYWALPFDVLQTLGLPRFQGGIEVFFVAGVMMVLGTVWAAIANARLLMAPLLALCARIPGVFVVTKLALAYPLQRRLRTGLSVVMFSLVVFAMTVMAIITNAMQSSYVDIATQTGGYDIQATAYFQNLPDLQTSLAHQGIDPASFSAIGVRNTTTLGVLQPGAPAPRWSTYPAQIVSGGFLQGYGTHLVARAQGFNNDAAVWQALQTHSNYALIDSSALPYDAGHSAVYDPTAGNANSANVPAIPPGFDPKLTFAMNGIGQGDTSFLATPLWVVGLQGKTATKITVIGVVDNSDSAHFGLYVPRAAYDPTRASIVPGSQRTPESQSYYFKVAPGHDPRTLALALGSAYLDYGLETTVLQDVIWQIRGPRILLSNVLLAVVGLILLLGVAALALTGTRAVIERRQQIGMLRALGSSRPLIQGAFLLESFLVGAAGSFFGIILGVILSRNIFAANFFEQYQTGLVFSIPWQQLALIVAISLFASFIGAVLPAWQAGRVAPAEALRYI</sequence>
<evidence type="ECO:0000256" key="1">
    <source>
        <dbReference type="ARBA" id="ARBA00004651"/>
    </source>
</evidence>
<dbReference type="RefSeq" id="WP_151755161.1">
    <property type="nucleotide sequence ID" value="NZ_BKZW01000001.1"/>
</dbReference>
<feature type="transmembrane region" description="Helical" evidence="7">
    <location>
        <begin position="606"/>
        <end position="626"/>
    </location>
</feature>
<keyword evidence="4 7" id="KW-1133">Transmembrane helix</keyword>
<comment type="caution">
    <text evidence="9">The sequence shown here is derived from an EMBL/GenBank/DDBJ whole genome shotgun (WGS) entry which is preliminary data.</text>
</comment>
<feature type="transmembrane region" description="Helical" evidence="7">
    <location>
        <begin position="354"/>
        <end position="387"/>
    </location>
</feature>
<feature type="domain" description="ABC3 transporter permease C-terminal" evidence="8">
    <location>
        <begin position="961"/>
        <end position="1078"/>
    </location>
</feature>
<evidence type="ECO:0000256" key="5">
    <source>
        <dbReference type="ARBA" id="ARBA00023136"/>
    </source>
</evidence>
<feature type="transmembrane region" description="Helical" evidence="7">
    <location>
        <begin position="565"/>
        <end position="586"/>
    </location>
</feature>
<evidence type="ECO:0000256" key="6">
    <source>
        <dbReference type="ARBA" id="ARBA00038076"/>
    </source>
</evidence>
<organism evidence="9 10">
    <name type="scientific">Dictyobacter vulcani</name>
    <dbReference type="NCBI Taxonomy" id="2607529"/>
    <lineage>
        <taxon>Bacteria</taxon>
        <taxon>Bacillati</taxon>
        <taxon>Chloroflexota</taxon>
        <taxon>Ktedonobacteria</taxon>
        <taxon>Ktedonobacterales</taxon>
        <taxon>Dictyobacteraceae</taxon>
        <taxon>Dictyobacter</taxon>
    </lineage>
</organism>
<feature type="transmembrane region" description="Helical" evidence="7">
    <location>
        <begin position="633"/>
        <end position="655"/>
    </location>
</feature>
<keyword evidence="3 7" id="KW-0812">Transmembrane</keyword>
<feature type="transmembrane region" description="Helical" evidence="7">
    <location>
        <begin position="407"/>
        <end position="428"/>
    </location>
</feature>
<evidence type="ECO:0000256" key="3">
    <source>
        <dbReference type="ARBA" id="ARBA00022692"/>
    </source>
</evidence>
<feature type="transmembrane region" description="Helical" evidence="7">
    <location>
        <begin position="12"/>
        <end position="33"/>
    </location>
</feature>
<gene>
    <name evidence="9" type="ORF">KDW_12920</name>
</gene>
<feature type="transmembrane region" description="Helical" evidence="7">
    <location>
        <begin position="953"/>
        <end position="975"/>
    </location>
</feature>
<feature type="transmembrane region" description="Helical" evidence="7">
    <location>
        <begin position="661"/>
        <end position="681"/>
    </location>
</feature>
<feature type="transmembrane region" description="Helical" evidence="7">
    <location>
        <begin position="1010"/>
        <end position="1032"/>
    </location>
</feature>
<dbReference type="EMBL" id="BKZW01000001">
    <property type="protein sequence ID" value="GER87130.1"/>
    <property type="molecule type" value="Genomic_DNA"/>
</dbReference>
<feature type="transmembrane region" description="Helical" evidence="7">
    <location>
        <begin position="1053"/>
        <end position="1073"/>
    </location>
</feature>
<dbReference type="InterPro" id="IPR003838">
    <property type="entry name" value="ABC3_permease_C"/>
</dbReference>
<accession>A0A5J4KL34</accession>
<evidence type="ECO:0000256" key="2">
    <source>
        <dbReference type="ARBA" id="ARBA00022475"/>
    </source>
</evidence>
<dbReference type="GO" id="GO:0005886">
    <property type="term" value="C:plasma membrane"/>
    <property type="evidence" value="ECO:0007669"/>
    <property type="project" value="UniProtKB-SubCell"/>
</dbReference>
<keyword evidence="10" id="KW-1185">Reference proteome</keyword>
<dbReference type="PANTHER" id="PTHR30572">
    <property type="entry name" value="MEMBRANE COMPONENT OF TRANSPORTER-RELATED"/>
    <property type="match status" value="1"/>
</dbReference>
<proteinExistence type="inferred from homology"/>
<feature type="domain" description="ABC3 transporter permease C-terminal" evidence="8">
    <location>
        <begin position="311"/>
        <end position="432"/>
    </location>
</feature>
<evidence type="ECO:0000256" key="4">
    <source>
        <dbReference type="ARBA" id="ARBA00022989"/>
    </source>
</evidence>
<feature type="transmembrane region" description="Helical" evidence="7">
    <location>
        <begin position="490"/>
        <end position="512"/>
    </location>
</feature>
<evidence type="ECO:0000259" key="8">
    <source>
        <dbReference type="Pfam" id="PF02687"/>
    </source>
</evidence>
<keyword evidence="5 7" id="KW-0472">Membrane</keyword>
<evidence type="ECO:0000313" key="10">
    <source>
        <dbReference type="Proteomes" id="UP000326912"/>
    </source>
</evidence>
<dbReference type="PANTHER" id="PTHR30572:SF4">
    <property type="entry name" value="ABC TRANSPORTER PERMEASE YTRF"/>
    <property type="match status" value="1"/>
</dbReference>
<feature type="transmembrane region" description="Helical" evidence="7">
    <location>
        <begin position="54"/>
        <end position="73"/>
    </location>
</feature>
<comment type="subcellular location">
    <subcellularLocation>
        <location evidence="1">Cell membrane</location>
        <topology evidence="1">Multi-pass membrane protein</topology>
    </subcellularLocation>
</comment>
<dbReference type="InterPro" id="IPR050250">
    <property type="entry name" value="Macrolide_Exporter_MacB"/>
</dbReference>
<name>A0A5J4KL34_9CHLR</name>
<reference evidence="9 10" key="1">
    <citation type="submission" date="2019-10" db="EMBL/GenBank/DDBJ databases">
        <title>Dictyobacter vulcani sp. nov., within the class Ktedonobacteria, isolated from soil of volcanic Mt. Zao.</title>
        <authorList>
            <person name="Zheng Y."/>
            <person name="Wang C.M."/>
            <person name="Sakai Y."/>
            <person name="Abe K."/>
            <person name="Yokota A."/>
            <person name="Yabe S."/>
        </authorList>
    </citation>
    <scope>NUCLEOTIDE SEQUENCE [LARGE SCALE GENOMIC DNA]</scope>
    <source>
        <strain evidence="9 10">W12</strain>
    </source>
</reference>
<comment type="similarity">
    <text evidence="6">Belongs to the ABC-4 integral membrane protein family.</text>
</comment>
<protein>
    <recommendedName>
        <fullName evidence="8">ABC3 transporter permease C-terminal domain-containing protein</fullName>
    </recommendedName>
</protein>
<keyword evidence="2" id="KW-1003">Cell membrane</keyword>
<feature type="transmembrane region" description="Helical" evidence="7">
    <location>
        <begin position="308"/>
        <end position="333"/>
    </location>
</feature>
<feature type="transmembrane region" description="Helical" evidence="7">
    <location>
        <begin position="532"/>
        <end position="553"/>
    </location>
</feature>
<dbReference type="Proteomes" id="UP000326912">
    <property type="component" value="Unassembled WGS sequence"/>
</dbReference>
<dbReference type="Pfam" id="PF02687">
    <property type="entry name" value="FtsX"/>
    <property type="match status" value="2"/>
</dbReference>
<evidence type="ECO:0000256" key="7">
    <source>
        <dbReference type="SAM" id="Phobius"/>
    </source>
</evidence>